<accession>A0ABD3LWN0</accession>
<feature type="coiled-coil region" evidence="1">
    <location>
        <begin position="645"/>
        <end position="679"/>
    </location>
</feature>
<sequence>MVWQRQLPSSHRHRQEMDVVDSSSSVSVGGNKHLFVETHLMTPQSVVHRMPSELPPLHHSGRPPRGASNNTTTTVGSSKSSTIAKEERKPRELVPQQQQQQQKHQLQPLQQTQQQQHHFFTTPRPNPSSDIPTRIGVGEDDISDCDDSVITLQTLRTMESRNASSAKRSIYRSVRDTRGTANDEYASSSGGGDTFSEKVLREMKRVQAEMRGSGAGSSSSVASISSRTSKATVESSREVQSLNNGRIGFLKQEIANARRRREGRGGVRETNGIKTESIDYLEQELVNKRYERRHESEVSEMKQQLRSVEQAADTEIAELKHQLRIMGQAADMEISDLKKQLRTMKREADLEISDLKQQLRTAAQLADSEISELKQYIRVTEDEYASKSAAMAENYARQLDDLERKYKYDFVGSVAENDLLREEMQNNQGEAETKLRAMERECENFKNRCEIAERDAELSQNLVREMESKYKDALMDKEKVERMESKRLAMMEEMTVELELTLAEKEDVLLRYNNLRDETENYPILINDNVQLERENMKLKDELECIVRECDEMRSRLALMDEMTETLVVTRAEMDDATLRCNSLLSEQKELQTTTESVAHALECALAEKHEAIDRCIELGRENTELRNASDSASQLTDMMTQQMMDKYIDEIDELKKNNMEIKRQRDELKEELICVLETASSLQR</sequence>
<feature type="coiled-coil region" evidence="1">
    <location>
        <begin position="291"/>
        <end position="556"/>
    </location>
</feature>
<comment type="caution">
    <text evidence="3">The sequence shown here is derived from an EMBL/GenBank/DDBJ whole genome shotgun (WGS) entry which is preliminary data.</text>
</comment>
<feature type="compositionally biased region" description="Low complexity" evidence="2">
    <location>
        <begin position="68"/>
        <end position="82"/>
    </location>
</feature>
<proteinExistence type="predicted"/>
<feature type="region of interest" description="Disordered" evidence="2">
    <location>
        <begin position="1"/>
        <end position="27"/>
    </location>
</feature>
<evidence type="ECO:0000313" key="4">
    <source>
        <dbReference type="Proteomes" id="UP001530293"/>
    </source>
</evidence>
<evidence type="ECO:0000313" key="3">
    <source>
        <dbReference type="EMBL" id="KAL3756154.1"/>
    </source>
</evidence>
<gene>
    <name evidence="3" type="ORF">ACHAWU_007105</name>
</gene>
<dbReference type="Proteomes" id="UP001530293">
    <property type="component" value="Unassembled WGS sequence"/>
</dbReference>
<organism evidence="3 4">
    <name type="scientific">Discostella pseudostelligera</name>
    <dbReference type="NCBI Taxonomy" id="259834"/>
    <lineage>
        <taxon>Eukaryota</taxon>
        <taxon>Sar</taxon>
        <taxon>Stramenopiles</taxon>
        <taxon>Ochrophyta</taxon>
        <taxon>Bacillariophyta</taxon>
        <taxon>Coscinodiscophyceae</taxon>
        <taxon>Thalassiosirophycidae</taxon>
        <taxon>Stephanodiscales</taxon>
        <taxon>Stephanodiscaceae</taxon>
        <taxon>Discostella</taxon>
    </lineage>
</organism>
<name>A0ABD3LWN0_9STRA</name>
<protein>
    <submittedName>
        <fullName evidence="3">Uncharacterized protein</fullName>
    </submittedName>
</protein>
<feature type="region of interest" description="Disordered" evidence="2">
    <location>
        <begin position="209"/>
        <end position="237"/>
    </location>
</feature>
<evidence type="ECO:0000256" key="2">
    <source>
        <dbReference type="SAM" id="MobiDB-lite"/>
    </source>
</evidence>
<dbReference type="AlphaFoldDB" id="A0ABD3LWN0"/>
<feature type="region of interest" description="Disordered" evidence="2">
    <location>
        <begin position="50"/>
        <end position="142"/>
    </location>
</feature>
<keyword evidence="1" id="KW-0175">Coiled coil</keyword>
<evidence type="ECO:0000256" key="1">
    <source>
        <dbReference type="SAM" id="Coils"/>
    </source>
</evidence>
<dbReference type="EMBL" id="JALLBG020000312">
    <property type="protein sequence ID" value="KAL3756154.1"/>
    <property type="molecule type" value="Genomic_DNA"/>
</dbReference>
<keyword evidence="4" id="KW-1185">Reference proteome</keyword>
<feature type="compositionally biased region" description="Low complexity" evidence="2">
    <location>
        <begin position="216"/>
        <end position="231"/>
    </location>
</feature>
<feature type="compositionally biased region" description="Low complexity" evidence="2">
    <location>
        <begin position="95"/>
        <end position="123"/>
    </location>
</feature>
<reference evidence="3 4" key="1">
    <citation type="submission" date="2024-10" db="EMBL/GenBank/DDBJ databases">
        <title>Updated reference genomes for cyclostephanoid diatoms.</title>
        <authorList>
            <person name="Roberts W.R."/>
            <person name="Alverson A.J."/>
        </authorList>
    </citation>
    <scope>NUCLEOTIDE SEQUENCE [LARGE SCALE GENOMIC DNA]</scope>
    <source>
        <strain evidence="3 4">AJA232-27</strain>
    </source>
</reference>